<organism evidence="2 3">
    <name type="scientific">Nodularia harveyana UHCC-0300</name>
    <dbReference type="NCBI Taxonomy" id="2974287"/>
    <lineage>
        <taxon>Bacteria</taxon>
        <taxon>Bacillati</taxon>
        <taxon>Cyanobacteriota</taxon>
        <taxon>Cyanophyceae</taxon>
        <taxon>Nostocales</taxon>
        <taxon>Nodulariaceae</taxon>
        <taxon>Nodularia</taxon>
    </lineage>
</organism>
<sequence>MNQAKAEPVISVISLEENNLNNHSHPKGDFQGRITPVTELEKSDLIPESLNPILLAAPENFNPSLKLPPPPPPPPPKITPPPISTEPLKPFAILENIQIDFRNDSDNFGQTNQIIEPTAEFRLENGNLISLKTGFNTFKKSEIETITNIPLQVGWSGKIGDVTLETAAGIDIFNRLPTAINFNAKVEAPISPPKVSPDGKLTSLVAISGNIEQGLYKFNVETLDNQITVWRFGPNLFWQIDQKTSLFALYRWGIYNDGNSEQQSFSRLERKLGKFSVAANLFTWNYTNNVEQQSGYFSPPDFIVYNAELVWEKNLFDGLRCRFTFTVGQQRLNGKFDQANTYGTRCTTKLAPSAELDLGYIFSNVRNQDTGESAYNNNGLSGQLRLKF</sequence>
<feature type="compositionally biased region" description="Pro residues" evidence="1">
    <location>
        <begin position="66"/>
        <end position="83"/>
    </location>
</feature>
<evidence type="ECO:0000313" key="2">
    <source>
        <dbReference type="EMBL" id="MEA5580931.1"/>
    </source>
</evidence>
<comment type="caution">
    <text evidence="2">The sequence shown here is derived from an EMBL/GenBank/DDBJ whole genome shotgun (WGS) entry which is preliminary data.</text>
</comment>
<dbReference type="Proteomes" id="UP001302120">
    <property type="component" value="Unassembled WGS sequence"/>
</dbReference>
<keyword evidence="3" id="KW-1185">Reference proteome</keyword>
<dbReference type="EMBL" id="JAYGHG010000006">
    <property type="protein sequence ID" value="MEA5580931.1"/>
    <property type="molecule type" value="Genomic_DNA"/>
</dbReference>
<evidence type="ECO:0000313" key="3">
    <source>
        <dbReference type="Proteomes" id="UP001302120"/>
    </source>
</evidence>
<evidence type="ECO:0000256" key="1">
    <source>
        <dbReference type="SAM" id="MobiDB-lite"/>
    </source>
</evidence>
<dbReference type="SUPFAM" id="SSF56935">
    <property type="entry name" value="Porins"/>
    <property type="match status" value="1"/>
</dbReference>
<protein>
    <submittedName>
        <fullName evidence="2">Uncharacterized protein</fullName>
    </submittedName>
</protein>
<proteinExistence type="predicted"/>
<reference evidence="2 3" key="1">
    <citation type="submission" date="2023-12" db="EMBL/GenBank/DDBJ databases">
        <title>Baltic Sea Cyanobacteria.</title>
        <authorList>
            <person name="Delbaje E."/>
            <person name="Fewer D.P."/>
            <person name="Shishido T.K."/>
        </authorList>
    </citation>
    <scope>NUCLEOTIDE SEQUENCE [LARGE SCALE GENOMIC DNA]</scope>
    <source>
        <strain evidence="2 3">UHCC-0300</strain>
    </source>
</reference>
<feature type="region of interest" description="Disordered" evidence="1">
    <location>
        <begin position="61"/>
        <end position="83"/>
    </location>
</feature>
<name>A0ABU5UBM8_9CYAN</name>
<accession>A0ABU5UBM8</accession>
<gene>
    <name evidence="2" type="ORF">VB620_06205</name>
</gene>